<dbReference type="SUPFAM" id="SSF51905">
    <property type="entry name" value="FAD/NAD(P)-binding domain"/>
    <property type="match status" value="1"/>
</dbReference>
<dbReference type="PROSITE" id="PS00573">
    <property type="entry name" value="PYRIDINE_REDOX_2"/>
    <property type="match status" value="1"/>
</dbReference>
<dbReference type="PRINTS" id="PR00368">
    <property type="entry name" value="FADPNR"/>
</dbReference>
<evidence type="ECO:0000256" key="1">
    <source>
        <dbReference type="ARBA" id="ARBA00022630"/>
    </source>
</evidence>
<keyword evidence="3 7" id="KW-0560">Oxidoreductase</keyword>
<dbReference type="AlphaFoldDB" id="A0A644T5Z3"/>
<dbReference type="Pfam" id="PF07992">
    <property type="entry name" value="Pyr_redox_2"/>
    <property type="match status" value="1"/>
</dbReference>
<sequence length="316" mass="34740">MENTIFDLIIVGGGPAGASAAVYAARKRLKTALVLKEWGGQSTVSEDIQNWIGTPHISGMQLAKNLETHVKEYAGDVLEIKTDNLVTKSEIFENENSEKLIKLTLENGKEIISKSLLITTGSNRRKLDAINADKFEHKGLTYCSTCDGPMFTGMDVVVVGGGNAGFESAAQLLAYCKSVILLSRSEPRADKITIDKLLENSNFKLIKNITIKEIHGDVFVDGLTYVDKETGEETKMNASGIFIEIGQIPATDWVKDLVELDEEKKVKIDPWTNRASKENLIWAAGDCTNILYHQNNIASGEAVKAVEDIYKTLKTK</sequence>
<reference evidence="7" key="1">
    <citation type="submission" date="2019-08" db="EMBL/GenBank/DDBJ databases">
        <authorList>
            <person name="Kucharzyk K."/>
            <person name="Murdoch R.W."/>
            <person name="Higgins S."/>
            <person name="Loffler F."/>
        </authorList>
    </citation>
    <scope>NUCLEOTIDE SEQUENCE</scope>
</reference>
<protein>
    <submittedName>
        <fullName evidence="7">NADH dehydrogenase</fullName>
        <ecNumber evidence="7">1.6.99.3</ecNumber>
    </submittedName>
</protein>
<dbReference type="InterPro" id="IPR036188">
    <property type="entry name" value="FAD/NAD-bd_sf"/>
</dbReference>
<feature type="domain" description="FAD/NAD(P)-binding" evidence="6">
    <location>
        <begin position="6"/>
        <end position="294"/>
    </location>
</feature>
<evidence type="ECO:0000256" key="5">
    <source>
        <dbReference type="ARBA" id="ARBA00023284"/>
    </source>
</evidence>
<dbReference type="EMBL" id="VSSQ01000017">
    <property type="protein sequence ID" value="MPL62338.1"/>
    <property type="molecule type" value="Genomic_DNA"/>
</dbReference>
<evidence type="ECO:0000256" key="3">
    <source>
        <dbReference type="ARBA" id="ARBA00023002"/>
    </source>
</evidence>
<dbReference type="InterPro" id="IPR050097">
    <property type="entry name" value="Ferredoxin-NADP_redctase_2"/>
</dbReference>
<dbReference type="GO" id="GO:0016668">
    <property type="term" value="F:oxidoreductase activity, acting on a sulfur group of donors, NAD(P) as acceptor"/>
    <property type="evidence" value="ECO:0007669"/>
    <property type="project" value="UniProtKB-ARBA"/>
</dbReference>
<evidence type="ECO:0000313" key="7">
    <source>
        <dbReference type="EMBL" id="MPL62338.1"/>
    </source>
</evidence>
<dbReference type="PRINTS" id="PR00469">
    <property type="entry name" value="PNDRDTASEII"/>
</dbReference>
<keyword evidence="2" id="KW-0274">FAD</keyword>
<organism evidence="7">
    <name type="scientific">bioreactor metagenome</name>
    <dbReference type="NCBI Taxonomy" id="1076179"/>
    <lineage>
        <taxon>unclassified sequences</taxon>
        <taxon>metagenomes</taxon>
        <taxon>ecological metagenomes</taxon>
    </lineage>
</organism>
<dbReference type="InterPro" id="IPR008255">
    <property type="entry name" value="Pyr_nucl-diS_OxRdtase_2_AS"/>
</dbReference>
<dbReference type="Gene3D" id="3.50.50.60">
    <property type="entry name" value="FAD/NAD(P)-binding domain"/>
    <property type="match status" value="2"/>
</dbReference>
<name>A0A644T5Z3_9ZZZZ</name>
<accession>A0A644T5Z3</accession>
<evidence type="ECO:0000259" key="6">
    <source>
        <dbReference type="Pfam" id="PF07992"/>
    </source>
</evidence>
<keyword evidence="4" id="KW-1015">Disulfide bond</keyword>
<dbReference type="InterPro" id="IPR023753">
    <property type="entry name" value="FAD/NAD-binding_dom"/>
</dbReference>
<evidence type="ECO:0000256" key="2">
    <source>
        <dbReference type="ARBA" id="ARBA00022827"/>
    </source>
</evidence>
<proteinExistence type="predicted"/>
<gene>
    <name evidence="7" type="primary">ahpF_1</name>
    <name evidence="7" type="ORF">SDC9_07952</name>
</gene>
<evidence type="ECO:0000256" key="4">
    <source>
        <dbReference type="ARBA" id="ARBA00023157"/>
    </source>
</evidence>
<dbReference type="EC" id="1.6.99.3" evidence="7"/>
<dbReference type="PANTHER" id="PTHR48105">
    <property type="entry name" value="THIOREDOXIN REDUCTASE 1-RELATED-RELATED"/>
    <property type="match status" value="1"/>
</dbReference>
<comment type="caution">
    <text evidence="7">The sequence shown here is derived from an EMBL/GenBank/DDBJ whole genome shotgun (WGS) entry which is preliminary data.</text>
</comment>
<keyword evidence="1" id="KW-0285">Flavoprotein</keyword>
<keyword evidence="5" id="KW-0676">Redox-active center</keyword>